<dbReference type="Proteomes" id="UP001255856">
    <property type="component" value="Unassembled WGS sequence"/>
</dbReference>
<protein>
    <submittedName>
        <fullName evidence="1">Uncharacterized protein</fullName>
    </submittedName>
</protein>
<gene>
    <name evidence="1" type="ORF">QBZ16_003774</name>
</gene>
<dbReference type="PANTHER" id="PTHR13156:SF0">
    <property type="entry name" value="NADH DEHYDROGENASE [UBIQUINONE] IRON-SULFUR PROTEIN 6, MITOCHONDRIAL"/>
    <property type="match status" value="1"/>
</dbReference>
<organism evidence="1 2">
    <name type="scientific">Prototheca wickerhamii</name>
    <dbReference type="NCBI Taxonomy" id="3111"/>
    <lineage>
        <taxon>Eukaryota</taxon>
        <taxon>Viridiplantae</taxon>
        <taxon>Chlorophyta</taxon>
        <taxon>core chlorophytes</taxon>
        <taxon>Trebouxiophyceae</taxon>
        <taxon>Chlorellales</taxon>
        <taxon>Chlorellaceae</taxon>
        <taxon>Prototheca</taxon>
    </lineage>
</organism>
<evidence type="ECO:0000313" key="1">
    <source>
        <dbReference type="EMBL" id="KAK2077906.1"/>
    </source>
</evidence>
<comment type="caution">
    <text evidence="1">The sequence shown here is derived from an EMBL/GenBank/DDBJ whole genome shotgun (WGS) entry which is preliminary data.</text>
</comment>
<dbReference type="EMBL" id="JASFZW010000005">
    <property type="protein sequence ID" value="KAK2077906.1"/>
    <property type="molecule type" value="Genomic_DNA"/>
</dbReference>
<dbReference type="GO" id="GO:0005739">
    <property type="term" value="C:mitochondrion"/>
    <property type="evidence" value="ECO:0007669"/>
    <property type="project" value="GOC"/>
</dbReference>
<sequence length="145" mass="15349">MALAPVRAVAGAQRQLLRAMSSKAPVPVEDVGRMTSEDGVTILFPAQAFKGDMRSTSGLGFGDNLQTHTDKWLNGSAKSPMQYIQDAPPIKVHGLTVASTGSDDPALGAPVEYICLKGSTKEHPAVCKYTGNKYYSDDWIGGGAH</sequence>
<evidence type="ECO:0000313" key="2">
    <source>
        <dbReference type="Proteomes" id="UP001255856"/>
    </source>
</evidence>
<accession>A0AAD9IHT3</accession>
<keyword evidence="2" id="KW-1185">Reference proteome</keyword>
<proteinExistence type="predicted"/>
<name>A0AAD9IHT3_PROWI</name>
<reference evidence="1" key="1">
    <citation type="submission" date="2021-01" db="EMBL/GenBank/DDBJ databases">
        <authorList>
            <person name="Eckstrom K.M.E."/>
        </authorList>
    </citation>
    <scope>NUCLEOTIDE SEQUENCE</scope>
    <source>
        <strain evidence="1">UVCC 0001</strain>
    </source>
</reference>
<dbReference type="GO" id="GO:0006120">
    <property type="term" value="P:mitochondrial electron transport, NADH to ubiquinone"/>
    <property type="evidence" value="ECO:0007669"/>
    <property type="project" value="TreeGrafter"/>
</dbReference>
<dbReference type="PANTHER" id="PTHR13156">
    <property type="entry name" value="NADH-UBIQUINONE OXIDOREDUCTASE 13 KD-A SUBUNIT"/>
    <property type="match status" value="1"/>
</dbReference>
<dbReference type="AlphaFoldDB" id="A0AAD9IHT3"/>